<dbReference type="PANTHER" id="PTHR19879">
    <property type="entry name" value="TRANSCRIPTION INITIATION FACTOR TFIID"/>
    <property type="match status" value="1"/>
</dbReference>
<dbReference type="PROSITE" id="PS50294">
    <property type="entry name" value="WD_REPEATS_REGION"/>
    <property type="match status" value="2"/>
</dbReference>
<reference evidence="5" key="1">
    <citation type="submission" date="2021-01" db="EMBL/GenBank/DDBJ databases">
        <authorList>
            <person name="Kaushik A."/>
        </authorList>
    </citation>
    <scope>NUCLEOTIDE SEQUENCE</scope>
    <source>
        <strain evidence="5">AG5</strain>
    </source>
</reference>
<dbReference type="Gene3D" id="2.130.10.10">
    <property type="entry name" value="YVTN repeat-like/Quinoprotein amine dehydrogenase"/>
    <property type="match status" value="1"/>
</dbReference>
<evidence type="ECO:0000313" key="6">
    <source>
        <dbReference type="Proteomes" id="UP000663827"/>
    </source>
</evidence>
<dbReference type="InterPro" id="IPR011009">
    <property type="entry name" value="Kinase-like_dom_sf"/>
</dbReference>
<feature type="domain" description="Protein kinase" evidence="4">
    <location>
        <begin position="164"/>
        <end position="298"/>
    </location>
</feature>
<evidence type="ECO:0000259" key="4">
    <source>
        <dbReference type="PROSITE" id="PS50011"/>
    </source>
</evidence>
<dbReference type="InterPro" id="IPR015943">
    <property type="entry name" value="WD40/YVTN_repeat-like_dom_sf"/>
</dbReference>
<dbReference type="EMBL" id="CAJNJQ010001097">
    <property type="protein sequence ID" value="CAE7119534.1"/>
    <property type="molecule type" value="Genomic_DNA"/>
</dbReference>
<feature type="repeat" description="WD" evidence="3">
    <location>
        <begin position="43"/>
        <end position="84"/>
    </location>
</feature>
<dbReference type="InterPro" id="IPR001680">
    <property type="entry name" value="WD40_rpt"/>
</dbReference>
<evidence type="ECO:0000256" key="1">
    <source>
        <dbReference type="ARBA" id="ARBA00022574"/>
    </source>
</evidence>
<organism evidence="5 6">
    <name type="scientific">Rhizoctonia solani</name>
    <dbReference type="NCBI Taxonomy" id="456999"/>
    <lineage>
        <taxon>Eukaryota</taxon>
        <taxon>Fungi</taxon>
        <taxon>Dikarya</taxon>
        <taxon>Basidiomycota</taxon>
        <taxon>Agaricomycotina</taxon>
        <taxon>Agaricomycetes</taxon>
        <taxon>Cantharellales</taxon>
        <taxon>Ceratobasidiaceae</taxon>
        <taxon>Rhizoctonia</taxon>
    </lineage>
</organism>
<evidence type="ECO:0000256" key="2">
    <source>
        <dbReference type="ARBA" id="ARBA00022737"/>
    </source>
</evidence>
<dbReference type="SMART" id="SM00320">
    <property type="entry name" value="WD40"/>
    <property type="match status" value="2"/>
</dbReference>
<evidence type="ECO:0000313" key="5">
    <source>
        <dbReference type="EMBL" id="CAE7119534.1"/>
    </source>
</evidence>
<name>A0A8H3DWV3_9AGAM</name>
<comment type="caution">
    <text evidence="5">The sequence shown here is derived from an EMBL/GenBank/DDBJ whole genome shotgun (WGS) entry which is preliminary data.</text>
</comment>
<accession>A0A8H3DWV3</accession>
<dbReference type="GO" id="GO:0004672">
    <property type="term" value="F:protein kinase activity"/>
    <property type="evidence" value="ECO:0007669"/>
    <property type="project" value="InterPro"/>
</dbReference>
<dbReference type="AlphaFoldDB" id="A0A8H3DWV3"/>
<feature type="repeat" description="WD" evidence="3">
    <location>
        <begin position="86"/>
        <end position="116"/>
    </location>
</feature>
<dbReference type="InterPro" id="IPR036322">
    <property type="entry name" value="WD40_repeat_dom_sf"/>
</dbReference>
<dbReference type="Proteomes" id="UP000663827">
    <property type="component" value="Unassembled WGS sequence"/>
</dbReference>
<dbReference type="SUPFAM" id="SSF50978">
    <property type="entry name" value="WD40 repeat-like"/>
    <property type="match status" value="1"/>
</dbReference>
<gene>
    <name evidence="5" type="ORF">RDB_LOCUS54879</name>
</gene>
<dbReference type="Pfam" id="PF00400">
    <property type="entry name" value="WD40"/>
    <property type="match status" value="2"/>
</dbReference>
<keyword evidence="1 3" id="KW-0853">WD repeat</keyword>
<dbReference type="PANTHER" id="PTHR19879:SF9">
    <property type="entry name" value="TRANSCRIPTION INITIATION FACTOR TFIID SUBUNIT 5"/>
    <property type="match status" value="1"/>
</dbReference>
<dbReference type="SUPFAM" id="SSF56112">
    <property type="entry name" value="Protein kinase-like (PK-like)"/>
    <property type="match status" value="1"/>
</dbReference>
<dbReference type="InterPro" id="IPR000719">
    <property type="entry name" value="Prot_kinase_dom"/>
</dbReference>
<evidence type="ECO:0000256" key="3">
    <source>
        <dbReference type="PROSITE-ProRule" id="PRU00221"/>
    </source>
</evidence>
<dbReference type="PROSITE" id="PS50011">
    <property type="entry name" value="PROTEIN_KINASE_DOM"/>
    <property type="match status" value="1"/>
</dbReference>
<dbReference type="InterPro" id="IPR001245">
    <property type="entry name" value="Ser-Thr/Tyr_kinase_cat_dom"/>
</dbReference>
<dbReference type="InterPro" id="IPR019775">
    <property type="entry name" value="WD40_repeat_CS"/>
</dbReference>
<dbReference type="GO" id="GO:0005524">
    <property type="term" value="F:ATP binding"/>
    <property type="evidence" value="ECO:0007669"/>
    <property type="project" value="InterPro"/>
</dbReference>
<protein>
    <recommendedName>
        <fullName evidence="4">Protein kinase domain-containing protein</fullName>
    </recommendedName>
</protein>
<dbReference type="Pfam" id="PF07714">
    <property type="entry name" value="PK_Tyr_Ser-Thr"/>
    <property type="match status" value="1"/>
</dbReference>
<dbReference type="PROSITE" id="PS50082">
    <property type="entry name" value="WD_REPEATS_2"/>
    <property type="match status" value="2"/>
</dbReference>
<sequence>MIGLFAFGIQTRVSSRRSDSIISNDGTIRFWDARTGGTIGEPYKGHTDRVWSVTFAPCGTYLASGGQDKTVRLWDVRTGRQVDQPFAEHTDNVNSVAFSPCGQYIASGSDDRKVIIRRVLGRIPDPDEVAESQTFTSQMSTQQMFECLRQAGCADLSSRIDTSQETGLLASAGALGDIWHGMLDNSTKVAVKAWRSHPIEQWDPNTFERAAHELLDISNLDHPNVHRLQGVIMFRDQYLGMVSEWMDNGNIYEYLLKRPDADRYQLCAQVASGLEYMHSRGKVHGDVKAVRNNSYSSQ</sequence>
<keyword evidence="2" id="KW-0677">Repeat</keyword>
<dbReference type="Gene3D" id="1.10.510.10">
    <property type="entry name" value="Transferase(Phosphotransferase) domain 1"/>
    <property type="match status" value="1"/>
</dbReference>
<dbReference type="PROSITE" id="PS00678">
    <property type="entry name" value="WD_REPEATS_1"/>
    <property type="match status" value="1"/>
</dbReference>
<proteinExistence type="predicted"/>